<dbReference type="InterPro" id="IPR029058">
    <property type="entry name" value="AB_hydrolase_fold"/>
</dbReference>
<comment type="caution">
    <text evidence="1">The sequence shown here is derived from an EMBL/GenBank/DDBJ whole genome shotgun (WGS) entry which is preliminary data.</text>
</comment>
<dbReference type="AlphaFoldDB" id="A0A2T7UCH5"/>
<dbReference type="EMBL" id="LFYT02000014">
    <property type="protein sequence ID" value="PVE42403.1"/>
    <property type="molecule type" value="Genomic_DNA"/>
</dbReference>
<keyword evidence="2" id="KW-1185">Reference proteome</keyword>
<protein>
    <recommendedName>
        <fullName evidence="3">Alpha/beta hydrolase</fullName>
    </recommendedName>
</protein>
<accession>A0A2T7UCH5</accession>
<dbReference type="STRING" id="1293045.H663_16970"/>
<dbReference type="RefSeq" id="WP_053175529.1">
    <property type="nucleotide sequence ID" value="NZ_LFYT02000014.1"/>
</dbReference>
<evidence type="ECO:0000313" key="1">
    <source>
        <dbReference type="EMBL" id="PVE42403.1"/>
    </source>
</evidence>
<dbReference type="SUPFAM" id="SSF53474">
    <property type="entry name" value="alpha/beta-Hydrolases"/>
    <property type="match status" value="1"/>
</dbReference>
<proteinExistence type="predicted"/>
<organism evidence="1 2">
    <name type="scientific">Limnohabitans planktonicus II-D5</name>
    <dbReference type="NCBI Taxonomy" id="1293045"/>
    <lineage>
        <taxon>Bacteria</taxon>
        <taxon>Pseudomonadati</taxon>
        <taxon>Pseudomonadota</taxon>
        <taxon>Betaproteobacteria</taxon>
        <taxon>Burkholderiales</taxon>
        <taxon>Comamonadaceae</taxon>
        <taxon>Limnohabitans</taxon>
    </lineage>
</organism>
<evidence type="ECO:0000313" key="2">
    <source>
        <dbReference type="Proteomes" id="UP000037507"/>
    </source>
</evidence>
<gene>
    <name evidence="1" type="ORF">H663_011780</name>
</gene>
<sequence>MANPTAKTIYYLPGYGGQLGTGLGRALMDRGFDVAGRETRGDFRSLPFDEQIATVGQDLKDHFWHDEARVICNSFGAYLFLHAQTQMPSFPGRVLLLSPIVGEFANAQARTSFSPPRPTRLKELAEAGLLPIPHVCEIHVGEDDWQSIPANVQALGQLTGISVTVVLGSGHDLGVNYVGSLLKKWLNLDLT</sequence>
<evidence type="ECO:0008006" key="3">
    <source>
        <dbReference type="Google" id="ProtNLM"/>
    </source>
</evidence>
<dbReference type="Proteomes" id="UP000037507">
    <property type="component" value="Unassembled WGS sequence"/>
</dbReference>
<name>A0A2T7UCH5_9BURK</name>
<dbReference type="Gene3D" id="3.40.50.1820">
    <property type="entry name" value="alpha/beta hydrolase"/>
    <property type="match status" value="1"/>
</dbReference>
<dbReference type="OrthoDB" id="8894546at2"/>
<reference evidence="1" key="1">
    <citation type="submission" date="2017-04" db="EMBL/GenBank/DDBJ databases">
        <title>Unexpected and diverse lifestyles within the genus Limnohabitans.</title>
        <authorList>
            <person name="Kasalicky V."/>
            <person name="Mehrshad M."/>
            <person name="Andrei S.-A."/>
            <person name="Salcher M."/>
            <person name="Kratochvilova H."/>
            <person name="Simek K."/>
            <person name="Ghai R."/>
        </authorList>
    </citation>
    <scope>NUCLEOTIDE SEQUENCE [LARGE SCALE GENOMIC DNA]</scope>
    <source>
        <strain evidence="1">II-D5</strain>
    </source>
</reference>